<protein>
    <submittedName>
        <fullName evidence="1">Uncharacterized protein</fullName>
    </submittedName>
</protein>
<dbReference type="Gene3D" id="2.40.110.10">
    <property type="entry name" value="Butyryl-CoA Dehydrogenase, subunit A, domain 2"/>
    <property type="match status" value="1"/>
</dbReference>
<dbReference type="InterPro" id="IPR037069">
    <property type="entry name" value="AcylCoA_DH/ox_N_sf"/>
</dbReference>
<evidence type="ECO:0000313" key="2">
    <source>
        <dbReference type="Proteomes" id="UP000717996"/>
    </source>
</evidence>
<dbReference type="EMBL" id="JAANIT010000662">
    <property type="protein sequence ID" value="KAG1545520.1"/>
    <property type="molecule type" value="Genomic_DNA"/>
</dbReference>
<comment type="caution">
    <text evidence="1">The sequence shown here is derived from an EMBL/GenBank/DDBJ whole genome shotgun (WGS) entry which is preliminary data.</text>
</comment>
<dbReference type="OrthoDB" id="2588832at2759"/>
<dbReference type="GO" id="GO:0016627">
    <property type="term" value="F:oxidoreductase activity, acting on the CH-CH group of donors"/>
    <property type="evidence" value="ECO:0007669"/>
    <property type="project" value="InterPro"/>
</dbReference>
<gene>
    <name evidence="1" type="ORF">G6F51_005426</name>
</gene>
<sequence>MEHSQDAARPDGSLGGMTLSIPTVLNFCPPALKAKVVPEVLGGQKRMVLTEPPTGSDVASIRTVAVKMPDGKH</sequence>
<dbReference type="Proteomes" id="UP000717996">
    <property type="component" value="Unassembled WGS sequence"/>
</dbReference>
<accession>A0A9P6YDC0</accession>
<dbReference type="SUPFAM" id="SSF56645">
    <property type="entry name" value="Acyl-CoA dehydrogenase NM domain-like"/>
    <property type="match status" value="1"/>
</dbReference>
<dbReference type="AlphaFoldDB" id="A0A9P6YDC0"/>
<organism evidence="1 2">
    <name type="scientific">Rhizopus oryzae</name>
    <name type="common">Mucormycosis agent</name>
    <name type="synonym">Rhizopus arrhizus var. delemar</name>
    <dbReference type="NCBI Taxonomy" id="64495"/>
    <lineage>
        <taxon>Eukaryota</taxon>
        <taxon>Fungi</taxon>
        <taxon>Fungi incertae sedis</taxon>
        <taxon>Mucoromycota</taxon>
        <taxon>Mucoromycotina</taxon>
        <taxon>Mucoromycetes</taxon>
        <taxon>Mucorales</taxon>
        <taxon>Mucorineae</taxon>
        <taxon>Rhizopodaceae</taxon>
        <taxon>Rhizopus</taxon>
    </lineage>
</organism>
<dbReference type="GO" id="GO:0050660">
    <property type="term" value="F:flavin adenine dinucleotide binding"/>
    <property type="evidence" value="ECO:0007669"/>
    <property type="project" value="InterPro"/>
</dbReference>
<dbReference type="InterPro" id="IPR009100">
    <property type="entry name" value="AcylCoA_DH/oxidase_NM_dom_sf"/>
</dbReference>
<evidence type="ECO:0000313" key="1">
    <source>
        <dbReference type="EMBL" id="KAG1545520.1"/>
    </source>
</evidence>
<name>A0A9P6YDC0_RHIOR</name>
<dbReference type="Gene3D" id="1.10.540.10">
    <property type="entry name" value="Acyl-CoA dehydrogenase/oxidase, N-terminal domain"/>
    <property type="match status" value="1"/>
</dbReference>
<proteinExistence type="predicted"/>
<reference evidence="1" key="1">
    <citation type="journal article" date="2020" name="Microb. Genom.">
        <title>Genetic diversity of clinical and environmental Mucorales isolates obtained from an investigation of mucormycosis cases among solid organ transplant recipients.</title>
        <authorList>
            <person name="Nguyen M.H."/>
            <person name="Kaul D."/>
            <person name="Muto C."/>
            <person name="Cheng S.J."/>
            <person name="Richter R.A."/>
            <person name="Bruno V.M."/>
            <person name="Liu G."/>
            <person name="Beyhan S."/>
            <person name="Sundermann A.J."/>
            <person name="Mounaud S."/>
            <person name="Pasculle A.W."/>
            <person name="Nierman W.C."/>
            <person name="Driscoll E."/>
            <person name="Cumbie R."/>
            <person name="Clancy C.J."/>
            <person name="Dupont C.L."/>
        </authorList>
    </citation>
    <scope>NUCLEOTIDE SEQUENCE</scope>
    <source>
        <strain evidence="1">GL16</strain>
    </source>
</reference>
<dbReference type="InterPro" id="IPR046373">
    <property type="entry name" value="Acyl-CoA_Oxase/DH_mid-dom_sf"/>
</dbReference>